<gene>
    <name evidence="5" type="ORF">VV01_10840</name>
</gene>
<name>A0A0L6CJ59_9MICO</name>
<evidence type="ECO:0000259" key="4">
    <source>
        <dbReference type="SMART" id="SM00822"/>
    </source>
</evidence>
<dbReference type="GO" id="GO:0016491">
    <property type="term" value="F:oxidoreductase activity"/>
    <property type="evidence" value="ECO:0007669"/>
    <property type="project" value="UniProtKB-KW"/>
</dbReference>
<evidence type="ECO:0000313" key="5">
    <source>
        <dbReference type="EMBL" id="KNX37533.1"/>
    </source>
</evidence>
<keyword evidence="2" id="KW-0560">Oxidoreductase</keyword>
<evidence type="ECO:0000256" key="3">
    <source>
        <dbReference type="RuleBase" id="RU000363"/>
    </source>
</evidence>
<feature type="domain" description="Ketoreductase" evidence="4">
    <location>
        <begin position="3"/>
        <end position="154"/>
    </location>
</feature>
<dbReference type="Pfam" id="PF00106">
    <property type="entry name" value="adh_short"/>
    <property type="match status" value="1"/>
</dbReference>
<dbReference type="Gene3D" id="3.40.50.720">
    <property type="entry name" value="NAD(P)-binding Rossmann-like Domain"/>
    <property type="match status" value="1"/>
</dbReference>
<dbReference type="OrthoDB" id="9781117at2"/>
<dbReference type="SUPFAM" id="SSF51735">
    <property type="entry name" value="NAD(P)-binding Rossmann-fold domains"/>
    <property type="match status" value="1"/>
</dbReference>
<proteinExistence type="inferred from homology"/>
<dbReference type="PANTHER" id="PTHR44196:SF1">
    <property type="entry name" value="DEHYDROGENASE_REDUCTASE SDR FAMILY MEMBER 7B"/>
    <property type="match status" value="1"/>
</dbReference>
<reference evidence="6" key="1">
    <citation type="submission" date="2015-03" db="EMBL/GenBank/DDBJ databases">
        <title>Luteipulveratus halotolerans sp. nov., a novel actinobacterium (Dermacoccaceae) from Sarawak, Malaysia.</title>
        <authorList>
            <person name="Juboi H."/>
            <person name="Basik A."/>
            <person name="Shamsul S.S."/>
            <person name="Arnold P."/>
            <person name="Schmitt E.K."/>
            <person name="Sanglier J.-J."/>
            <person name="Yeo T."/>
        </authorList>
    </citation>
    <scope>NUCLEOTIDE SEQUENCE [LARGE SCALE GENOMIC DNA]</scope>
    <source>
        <strain evidence="6">C296001</strain>
    </source>
</reference>
<dbReference type="Proteomes" id="UP000037397">
    <property type="component" value="Unassembled WGS sequence"/>
</dbReference>
<dbReference type="InterPro" id="IPR057326">
    <property type="entry name" value="KR_dom"/>
</dbReference>
<comment type="caution">
    <text evidence="5">The sequence shown here is derived from an EMBL/GenBank/DDBJ whole genome shotgun (WGS) entry which is preliminary data.</text>
</comment>
<accession>A0A0L6CJ59</accession>
<dbReference type="PRINTS" id="PR00080">
    <property type="entry name" value="SDRFAMILY"/>
</dbReference>
<evidence type="ECO:0000256" key="2">
    <source>
        <dbReference type="ARBA" id="ARBA00023002"/>
    </source>
</evidence>
<evidence type="ECO:0000256" key="1">
    <source>
        <dbReference type="ARBA" id="ARBA00006484"/>
    </source>
</evidence>
<organism evidence="5 6">
    <name type="scientific">Luteipulveratus halotolerans</name>
    <dbReference type="NCBI Taxonomy" id="1631356"/>
    <lineage>
        <taxon>Bacteria</taxon>
        <taxon>Bacillati</taxon>
        <taxon>Actinomycetota</taxon>
        <taxon>Actinomycetes</taxon>
        <taxon>Micrococcales</taxon>
        <taxon>Dermacoccaceae</taxon>
        <taxon>Luteipulveratus</taxon>
    </lineage>
</organism>
<comment type="similarity">
    <text evidence="1 3">Belongs to the short-chain dehydrogenases/reductases (SDR) family.</text>
</comment>
<dbReference type="STRING" id="1631356.VV01_10840"/>
<dbReference type="GO" id="GO:0016020">
    <property type="term" value="C:membrane"/>
    <property type="evidence" value="ECO:0007669"/>
    <property type="project" value="TreeGrafter"/>
</dbReference>
<dbReference type="EMBL" id="LAIR01000002">
    <property type="protein sequence ID" value="KNX37533.1"/>
    <property type="molecule type" value="Genomic_DNA"/>
</dbReference>
<dbReference type="RefSeq" id="WP_050669893.1">
    <property type="nucleotide sequence ID" value="NZ_LAIR01000002.1"/>
</dbReference>
<protein>
    <submittedName>
        <fullName evidence="5">Short-chain dehydrogenase</fullName>
    </submittedName>
</protein>
<evidence type="ECO:0000313" key="6">
    <source>
        <dbReference type="Proteomes" id="UP000037397"/>
    </source>
</evidence>
<dbReference type="PATRIC" id="fig|1631356.3.peg.2115"/>
<dbReference type="SMART" id="SM00822">
    <property type="entry name" value="PKS_KR"/>
    <property type="match status" value="1"/>
</dbReference>
<dbReference type="InterPro" id="IPR002347">
    <property type="entry name" value="SDR_fam"/>
</dbReference>
<dbReference type="PANTHER" id="PTHR44196">
    <property type="entry name" value="DEHYDROGENASE/REDUCTASE SDR FAMILY MEMBER 7B"/>
    <property type="match status" value="1"/>
</dbReference>
<dbReference type="PRINTS" id="PR00081">
    <property type="entry name" value="GDHRDH"/>
</dbReference>
<dbReference type="AlphaFoldDB" id="A0A0L6CJ59"/>
<dbReference type="InterPro" id="IPR036291">
    <property type="entry name" value="NAD(P)-bd_dom_sf"/>
</dbReference>
<sequence>MSSIALVTGANRGLGRATAIALAQAGHHVVIAGRNVSATECLAQELRAEGLAAESLQLDVTDRDSVTRAARTLAERHGRVDVLVNNAGILPEATVTTPPAFVDADALIATLRTNVVGVALVLEAFAPLLRRSASGRVVNVSSRMGSVADQLDETSPFHGMVLPAYQASKAAVNSLTAGLSKHLASDGVRVVSVCPGFVQTELTPMNHDQAPLTAEQAAKTVLGALEAPTGSFVDADGVVPW</sequence>
<keyword evidence="6" id="KW-1185">Reference proteome</keyword>